<evidence type="ECO:0000256" key="1">
    <source>
        <dbReference type="ARBA" id="ARBA00005495"/>
    </source>
</evidence>
<comment type="caution">
    <text evidence="7">The sequence shown here is derived from an EMBL/GenBank/DDBJ whole genome shotgun (WGS) entry which is preliminary data.</text>
</comment>
<dbReference type="GO" id="GO:0046872">
    <property type="term" value="F:metal ion binding"/>
    <property type="evidence" value="ECO:0007669"/>
    <property type="project" value="UniProtKB-KW"/>
</dbReference>
<protein>
    <recommendedName>
        <fullName evidence="6">CENP-V/GFA domain-containing protein</fullName>
    </recommendedName>
</protein>
<dbReference type="EMBL" id="PPCN01000011">
    <property type="protein sequence ID" value="POF28872.1"/>
    <property type="molecule type" value="Genomic_DNA"/>
</dbReference>
<feature type="transmembrane region" description="Helical" evidence="5">
    <location>
        <begin position="80"/>
        <end position="103"/>
    </location>
</feature>
<dbReference type="AlphaFoldDB" id="A0A2S3UMC3"/>
<dbReference type="Gene3D" id="3.90.1590.10">
    <property type="entry name" value="glutathione-dependent formaldehyde- activating enzyme (gfa)"/>
    <property type="match status" value="1"/>
</dbReference>
<dbReference type="GO" id="GO:0016846">
    <property type="term" value="F:carbon-sulfur lyase activity"/>
    <property type="evidence" value="ECO:0007669"/>
    <property type="project" value="InterPro"/>
</dbReference>
<accession>A0A2S3UMC3</accession>
<dbReference type="PANTHER" id="PTHR33337:SF40">
    <property type="entry name" value="CENP-V_GFA DOMAIN-CONTAINING PROTEIN-RELATED"/>
    <property type="match status" value="1"/>
</dbReference>
<dbReference type="InterPro" id="IPR009476">
    <property type="entry name" value="DUF1097"/>
</dbReference>
<dbReference type="InterPro" id="IPR006913">
    <property type="entry name" value="CENP-V/GFA"/>
</dbReference>
<evidence type="ECO:0000256" key="5">
    <source>
        <dbReference type="SAM" id="Phobius"/>
    </source>
</evidence>
<dbReference type="RefSeq" id="WP_170107278.1">
    <property type="nucleotide sequence ID" value="NZ_PPCN01000011.1"/>
</dbReference>
<dbReference type="InterPro" id="IPR011057">
    <property type="entry name" value="Mss4-like_sf"/>
</dbReference>
<feature type="transmembrane region" description="Helical" evidence="5">
    <location>
        <begin position="25"/>
        <end position="44"/>
    </location>
</feature>
<evidence type="ECO:0000256" key="4">
    <source>
        <dbReference type="ARBA" id="ARBA00023239"/>
    </source>
</evidence>
<dbReference type="Pfam" id="PF04828">
    <property type="entry name" value="GFA"/>
    <property type="match status" value="1"/>
</dbReference>
<evidence type="ECO:0000313" key="7">
    <source>
        <dbReference type="EMBL" id="POF28872.1"/>
    </source>
</evidence>
<evidence type="ECO:0000313" key="8">
    <source>
        <dbReference type="Proteomes" id="UP000236959"/>
    </source>
</evidence>
<gene>
    <name evidence="7" type="ORF">CLV41_111123</name>
</gene>
<sequence>MKKVQALALVIGVMGGIATWAAVTLGSPFVLIWAIFVGWGSFFHCGGGTEGAKSSIAANIWGAVMAVVAFIALTTLGVTAVNAGICVGVTVLIMILGAYIPLLGAIPASVYGYASTAALFLLGGAAYGVGAAGIVMVGVAIAVSMVIGNVLGYISGEIVGALTKKGKYAGGCEHVQTSSTGAPIDNHTCHCNVCKNVTGQLTTHVVFFKHGDVKVSNEGNLNRQPFNADNPNGPLELCTCKDCGTPIMLDDKQKRIRVIVPNLMGMDDEAMPADYHAFYDDSKGYARPKDGRPVYEGLRPDFVWPQGA</sequence>
<dbReference type="Pfam" id="PF06496">
    <property type="entry name" value="DUF1097"/>
    <property type="match status" value="1"/>
</dbReference>
<proteinExistence type="inferred from homology"/>
<keyword evidence="5" id="KW-0812">Transmembrane</keyword>
<dbReference type="PROSITE" id="PS51891">
    <property type="entry name" value="CENP_V_GFA"/>
    <property type="match status" value="1"/>
</dbReference>
<name>A0A2S3UMC3_9HYPH</name>
<keyword evidence="5" id="KW-1133">Transmembrane helix</keyword>
<reference evidence="7 8" key="1">
    <citation type="submission" date="2018-01" db="EMBL/GenBank/DDBJ databases">
        <title>Genomic Encyclopedia of Archaeal and Bacterial Type Strains, Phase II (KMG-II): from individual species to whole genera.</title>
        <authorList>
            <person name="Goeker M."/>
        </authorList>
    </citation>
    <scope>NUCLEOTIDE SEQUENCE [LARGE SCALE GENOMIC DNA]</scope>
    <source>
        <strain evidence="7 8">DSM 17023</strain>
    </source>
</reference>
<dbReference type="PANTHER" id="PTHR33337">
    <property type="entry name" value="GFA DOMAIN-CONTAINING PROTEIN"/>
    <property type="match status" value="1"/>
</dbReference>
<evidence type="ECO:0000256" key="2">
    <source>
        <dbReference type="ARBA" id="ARBA00022723"/>
    </source>
</evidence>
<evidence type="ECO:0000259" key="6">
    <source>
        <dbReference type="PROSITE" id="PS51891"/>
    </source>
</evidence>
<keyword evidence="2" id="KW-0479">Metal-binding</keyword>
<comment type="similarity">
    <text evidence="1">Belongs to the Gfa family.</text>
</comment>
<keyword evidence="8" id="KW-1185">Reference proteome</keyword>
<dbReference type="SUPFAM" id="SSF51316">
    <property type="entry name" value="Mss4-like"/>
    <property type="match status" value="1"/>
</dbReference>
<dbReference type="Proteomes" id="UP000236959">
    <property type="component" value="Unassembled WGS sequence"/>
</dbReference>
<evidence type="ECO:0000256" key="3">
    <source>
        <dbReference type="ARBA" id="ARBA00022833"/>
    </source>
</evidence>
<keyword evidence="3" id="KW-0862">Zinc</keyword>
<feature type="transmembrane region" description="Helical" evidence="5">
    <location>
        <begin position="56"/>
        <end position="74"/>
    </location>
</feature>
<organism evidence="7 8">
    <name type="scientific">Roseibium marinum</name>
    <dbReference type="NCBI Taxonomy" id="281252"/>
    <lineage>
        <taxon>Bacteria</taxon>
        <taxon>Pseudomonadati</taxon>
        <taxon>Pseudomonadota</taxon>
        <taxon>Alphaproteobacteria</taxon>
        <taxon>Hyphomicrobiales</taxon>
        <taxon>Stappiaceae</taxon>
        <taxon>Roseibium</taxon>
    </lineage>
</organism>
<feature type="domain" description="CENP-V/GFA" evidence="6">
    <location>
        <begin position="164"/>
        <end position="276"/>
    </location>
</feature>
<keyword evidence="5" id="KW-0472">Membrane</keyword>
<keyword evidence="4" id="KW-0456">Lyase</keyword>